<dbReference type="EMBL" id="JAEKFT010000021">
    <property type="protein sequence ID" value="MBT0962846.1"/>
    <property type="molecule type" value="Genomic_DNA"/>
</dbReference>
<keyword evidence="1" id="KW-0813">Transport</keyword>
<dbReference type="Pfam" id="PF02775">
    <property type="entry name" value="TPP_enzyme_C"/>
    <property type="match status" value="1"/>
</dbReference>
<dbReference type="Pfam" id="PF20169">
    <property type="entry name" value="DUF6537"/>
    <property type="match status" value="1"/>
</dbReference>
<dbReference type="PANTHER" id="PTHR48084">
    <property type="entry name" value="2-OXOGLUTARATE OXIDOREDUCTASE SUBUNIT KORB-RELATED"/>
    <property type="match status" value="1"/>
</dbReference>
<keyword evidence="2" id="KW-0479">Metal-binding</keyword>
<dbReference type="Gene3D" id="3.40.50.970">
    <property type="match status" value="1"/>
</dbReference>
<name>A0A944HEF3_DENI1</name>
<dbReference type="InterPro" id="IPR002880">
    <property type="entry name" value="Pyrv_Fd/Flavodoxin_OxRdtase_N"/>
</dbReference>
<dbReference type="RefSeq" id="WP_214362798.1">
    <property type="nucleotide sequence ID" value="NZ_JAEKFT010000021.1"/>
</dbReference>
<evidence type="ECO:0000259" key="9">
    <source>
        <dbReference type="Pfam" id="PF20169"/>
    </source>
</evidence>
<evidence type="ECO:0000259" key="7">
    <source>
        <dbReference type="Pfam" id="PF01558"/>
    </source>
</evidence>
<evidence type="ECO:0000313" key="11">
    <source>
        <dbReference type="Proteomes" id="UP000694660"/>
    </source>
</evidence>
<dbReference type="InterPro" id="IPR029061">
    <property type="entry name" value="THDP-binding"/>
</dbReference>
<evidence type="ECO:0000256" key="1">
    <source>
        <dbReference type="ARBA" id="ARBA00022448"/>
    </source>
</evidence>
<reference evidence="11" key="1">
    <citation type="journal article" date="2022" name="ISME J.">
        <title>Genetic and phylogenetic analysis of dissimilatory iodate-reducing bacteria identifies potential niches across the world's oceans.</title>
        <authorList>
            <person name="Reyes-Umana V."/>
            <person name="Henning Z."/>
            <person name="Lee K."/>
            <person name="Barnum T.P."/>
            <person name="Coates J.D."/>
        </authorList>
    </citation>
    <scope>NUCLEOTIDE SEQUENCE [LARGE SCALE GENOMIC DNA]</scope>
    <source>
        <strain evidence="11">IR12</strain>
    </source>
</reference>
<dbReference type="SUPFAM" id="SSF52922">
    <property type="entry name" value="TK C-terminal domain-like"/>
    <property type="match status" value="1"/>
</dbReference>
<evidence type="ECO:0000256" key="5">
    <source>
        <dbReference type="ARBA" id="ARBA00023004"/>
    </source>
</evidence>
<keyword evidence="5" id="KW-0408">Iron</keyword>
<feature type="domain" description="DUF6537" evidence="9">
    <location>
        <begin position="971"/>
        <end position="1171"/>
    </location>
</feature>
<dbReference type="InterPro" id="IPR009014">
    <property type="entry name" value="Transketo_C/PFOR_II"/>
</dbReference>
<dbReference type="NCBIfam" id="NF009588">
    <property type="entry name" value="PRK13029.1"/>
    <property type="match status" value="1"/>
</dbReference>
<dbReference type="InterPro" id="IPR046667">
    <property type="entry name" value="DUF6537"/>
</dbReference>
<dbReference type="Pfam" id="PF01558">
    <property type="entry name" value="POR"/>
    <property type="match status" value="1"/>
</dbReference>
<evidence type="ECO:0000256" key="6">
    <source>
        <dbReference type="ARBA" id="ARBA00023014"/>
    </source>
</evidence>
<dbReference type="NCBIfam" id="NF009589">
    <property type="entry name" value="PRK13030.1"/>
    <property type="match status" value="1"/>
</dbReference>
<dbReference type="GO" id="GO:0044281">
    <property type="term" value="P:small molecule metabolic process"/>
    <property type="evidence" value="ECO:0007669"/>
    <property type="project" value="UniProtKB-ARBA"/>
</dbReference>
<evidence type="ECO:0000256" key="4">
    <source>
        <dbReference type="ARBA" id="ARBA00023002"/>
    </source>
</evidence>
<dbReference type="InterPro" id="IPR051457">
    <property type="entry name" value="2-oxoacid:Fd_oxidoreductase"/>
</dbReference>
<dbReference type="InterPro" id="IPR011766">
    <property type="entry name" value="TPP_enzyme_TPP-bd"/>
</dbReference>
<dbReference type="SUPFAM" id="SSF52518">
    <property type="entry name" value="Thiamin diphosphate-binding fold (THDP-binding)"/>
    <property type="match status" value="2"/>
</dbReference>
<feature type="domain" description="Pyruvate/ketoisovalerate oxidoreductase catalytic" evidence="7">
    <location>
        <begin position="743"/>
        <end position="943"/>
    </location>
</feature>
<gene>
    <name evidence="10" type="ORF">I8J34_16815</name>
</gene>
<evidence type="ECO:0000256" key="2">
    <source>
        <dbReference type="ARBA" id="ARBA00022485"/>
    </source>
</evidence>
<dbReference type="GO" id="GO:0051539">
    <property type="term" value="F:4 iron, 4 sulfur cluster binding"/>
    <property type="evidence" value="ECO:0007669"/>
    <property type="project" value="UniProtKB-KW"/>
</dbReference>
<dbReference type="InterPro" id="IPR019752">
    <property type="entry name" value="Pyrv/ketoisovalerate_OxRed_cat"/>
</dbReference>
<keyword evidence="2" id="KW-0004">4Fe-4S</keyword>
<evidence type="ECO:0000256" key="3">
    <source>
        <dbReference type="ARBA" id="ARBA00022982"/>
    </source>
</evidence>
<evidence type="ECO:0000259" key="8">
    <source>
        <dbReference type="Pfam" id="PF02775"/>
    </source>
</evidence>
<protein>
    <submittedName>
        <fullName evidence="10">Indolepyruvate ferredoxin oxidoreductase family protein</fullName>
    </submittedName>
</protein>
<dbReference type="SUPFAM" id="SSF53323">
    <property type="entry name" value="Pyruvate-ferredoxin oxidoreductase, PFOR, domain III"/>
    <property type="match status" value="1"/>
</dbReference>
<dbReference type="Gene3D" id="3.40.920.10">
    <property type="entry name" value="Pyruvate-ferredoxin oxidoreductase, PFOR, domain III"/>
    <property type="match status" value="1"/>
</dbReference>
<feature type="domain" description="Thiamine pyrophosphate enzyme TPP-binding" evidence="8">
    <location>
        <begin position="469"/>
        <end position="555"/>
    </location>
</feature>
<evidence type="ECO:0000313" key="10">
    <source>
        <dbReference type="EMBL" id="MBT0962846.1"/>
    </source>
</evidence>
<dbReference type="GO" id="GO:0030976">
    <property type="term" value="F:thiamine pyrophosphate binding"/>
    <property type="evidence" value="ECO:0007669"/>
    <property type="project" value="InterPro"/>
</dbReference>
<accession>A0A944HEF3</accession>
<proteinExistence type="predicted"/>
<keyword evidence="11" id="KW-1185">Reference proteome</keyword>
<dbReference type="CDD" id="cd07034">
    <property type="entry name" value="TPP_PYR_PFOR_IOR-alpha_like"/>
    <property type="match status" value="1"/>
</dbReference>
<sequence length="1199" mass="130862">MNAPHKDAEAVALREVTLNDKYTLPSGRVYLNGTQALVRLPMMQRARDERAGLNTAGFVSGYRGSPLGNVDHEFWRAKKFLEPNHITFQAGINEDLAATAVWGTQQVNLDPNAKYDGVFAMWYGKGPGVDRTGDVFRHANAAGTSKFGGVLAIAGDDHAAKSSTLPHQTEHVFKALMMPVLAPADIQEYLDMGIHGFAMSRYSGCWVAFKALADTVETSASVNVDPFAVETVIPTDFPIPADGLNIRWPDPPLVQEKRLLHHKLYAALAYCRANKLNKVVIDSPTPRLGIVTSGKSYLDVRQALEDLGIDDAVAAKIGLRLYKVGMVWPLEAEGVREFAEGLEEILVIEEKRQFLEYQIKEELYNWSESARPRVIGKFDEKGEWSLPHSEWLLPAAGELTPAMIARVIAARIARHYTSERIAARLAFLEAKEAALAKPNRAIARIPHYCSGCPHNSSTKVPEGSKALAGIGCHYMATWLSPESTQTFCQMGGEGVPWVGQAPFTETRHVFANLGDGTYMHSGLLAIRQSIAAGVNITYKILYNDAVAMTGGQPHDGQLSVPIIARQLAAEGIHNLVVVTDQPEKYAGDVGLPHHTPIRHRDELDAVQRELREIAGVTAIIYDQTCAAEKRRRRKRGKFPDPAKRVVINDLVCEGCGDCSEKSNCMSVMPVETEFGRKRTIDQSSCNKDFSCLKGFCPSFVTIEGGALKKGKAATPAETMFAKLPEPVLPGTAAPWGLLITGVGGTGVVTIGALLGMAAHLEGKGVSVLDMAGLAQKGGAVWSHVRIADKPESLYAARVAAGEANAVIGCDLVVTASDESIAKMRAGHTRVVINSDKSNTSDFVRGFAAQARSGDVQKYPDPQFPQDGMEARIADAVGEDHADFLNASHLATTIMGDAIATNLFMLGYAWQKGLVPLTREAIVRAIEINGAAVKANITAFQWGRAAAVDMAMVAKAAQPAHVPAHHQLSTTVDEVIKRRKEQLTAYQNAAYAERYLALVNKVRKAEEAVSPGITLLTEAVARGYYKLLAYKDEYEVARLYTDSDFLQRVEDQFEGDYKLVFHLAPPLLADKDAATGHLKKRSYGPWMLKAMRLLARFRHLRGSALDPFARSADRKLDRALIAEYEALIDTVLAGLKPSNHETAVELANLPDQMRGFGHVRERYVEHARQQQKTLVARFEGKATLGEAQVLRHIPTSKTAA</sequence>
<keyword evidence="4" id="KW-0560">Oxidoreductase</keyword>
<keyword evidence="6" id="KW-0411">Iron-sulfur</keyword>
<comment type="caution">
    <text evidence="10">The sequence shown here is derived from an EMBL/GenBank/DDBJ whole genome shotgun (WGS) entry which is preliminary data.</text>
</comment>
<keyword evidence="3" id="KW-0249">Electron transport</keyword>
<dbReference type="Proteomes" id="UP000694660">
    <property type="component" value="Unassembled WGS sequence"/>
</dbReference>
<dbReference type="GO" id="GO:0045333">
    <property type="term" value="P:cellular respiration"/>
    <property type="evidence" value="ECO:0007669"/>
    <property type="project" value="UniProtKB-ARBA"/>
</dbReference>
<dbReference type="PANTHER" id="PTHR48084:SF3">
    <property type="entry name" value="SUBUNIT OF PYRUVATE:FLAVODOXIN OXIDOREDUCTASE"/>
    <property type="match status" value="1"/>
</dbReference>
<dbReference type="GO" id="GO:0016625">
    <property type="term" value="F:oxidoreductase activity, acting on the aldehyde or oxo group of donors, iron-sulfur protein as acceptor"/>
    <property type="evidence" value="ECO:0007669"/>
    <property type="project" value="UniProtKB-ARBA"/>
</dbReference>
<dbReference type="InterPro" id="IPR002869">
    <property type="entry name" value="Pyrv_flavodox_OxRed_cen"/>
</dbReference>
<organism evidence="10 11">
    <name type="scientific">Denitromonas iodatirespirans</name>
    <dbReference type="NCBI Taxonomy" id="2795389"/>
    <lineage>
        <taxon>Bacteria</taxon>
        <taxon>Pseudomonadati</taxon>
        <taxon>Pseudomonadota</taxon>
        <taxon>Betaproteobacteria</taxon>
        <taxon>Rhodocyclales</taxon>
        <taxon>Zoogloeaceae</taxon>
        <taxon>Denitromonas</taxon>
    </lineage>
</organism>
<dbReference type="AlphaFoldDB" id="A0A944HEF3"/>